<evidence type="ECO:0000256" key="1">
    <source>
        <dbReference type="SAM" id="Phobius"/>
    </source>
</evidence>
<evidence type="ECO:0000313" key="2">
    <source>
        <dbReference type="EMBL" id="CUN70637.1"/>
    </source>
</evidence>
<keyword evidence="1" id="KW-0472">Membrane</keyword>
<sequence length="223" mass="24767">MSKKKFKRKILIIPIIIIVIILGGLFFTYESYFAPKVPVTSVNTSVNLNSSVLNFVPSKSSFSLSQVILNSDGEISDTNLTDMIILILQNVSNSTLKEITGVQVKIVDNEINVYATFDYLDIPFEVHFVFTPQIENGQAVVHYVKGNIGFIQIPKDLVFKYLSDKSFMSVDSSKANIILKFGNLTNIKVNTFEIDGSSLKINFSTMLNLNQLAATKIVSVPSI</sequence>
<keyword evidence="1" id="KW-0812">Transmembrane</keyword>
<dbReference type="RefSeq" id="WP_055258071.1">
    <property type="nucleotide sequence ID" value="NZ_BCMV01000073.1"/>
</dbReference>
<keyword evidence="1" id="KW-1133">Transmembrane helix</keyword>
<keyword evidence="3" id="KW-1185">Reference proteome</keyword>
<evidence type="ECO:0000313" key="3">
    <source>
        <dbReference type="Proteomes" id="UP000095488"/>
    </source>
</evidence>
<comment type="caution">
    <text evidence="2">The sequence shown here is derived from an EMBL/GenBank/DDBJ whole genome shotgun (WGS) entry which is preliminary data.</text>
</comment>
<reference evidence="2 3" key="1">
    <citation type="submission" date="2015-09" db="EMBL/GenBank/DDBJ databases">
        <authorList>
            <consortium name="Pathogen Informatics"/>
            <person name="Wu L."/>
            <person name="Ma J."/>
        </authorList>
    </citation>
    <scope>NUCLEOTIDE SEQUENCE [LARGE SCALE GENOMIC DNA]</scope>
    <source>
        <strain evidence="2 3">2789STDY5834858</strain>
    </source>
</reference>
<organism evidence="2 3">
    <name type="scientific">Sarcina ventriculi</name>
    <name type="common">Clostridium ventriculi</name>
    <dbReference type="NCBI Taxonomy" id="1267"/>
    <lineage>
        <taxon>Bacteria</taxon>
        <taxon>Bacillati</taxon>
        <taxon>Bacillota</taxon>
        <taxon>Clostridia</taxon>
        <taxon>Eubacteriales</taxon>
        <taxon>Clostridiaceae</taxon>
        <taxon>Sarcina</taxon>
    </lineage>
</organism>
<feature type="transmembrane region" description="Helical" evidence="1">
    <location>
        <begin position="12"/>
        <end position="29"/>
    </location>
</feature>
<gene>
    <name evidence="2" type="ORF">ERS852473_00912</name>
</gene>
<proteinExistence type="predicted"/>
<name>A0ABP2ARI7_SARVE</name>
<dbReference type="Proteomes" id="UP000095488">
    <property type="component" value="Unassembled WGS sequence"/>
</dbReference>
<accession>A0ABP2ARI7</accession>
<protein>
    <submittedName>
        <fullName evidence="2">Uncharacterized protein</fullName>
    </submittedName>
</protein>
<dbReference type="EMBL" id="CYZR01000002">
    <property type="protein sequence ID" value="CUN70637.1"/>
    <property type="molecule type" value="Genomic_DNA"/>
</dbReference>